<dbReference type="Pfam" id="PF09339">
    <property type="entry name" value="HTH_IclR"/>
    <property type="match status" value="1"/>
</dbReference>
<proteinExistence type="predicted"/>
<dbReference type="PROSITE" id="PS51078">
    <property type="entry name" value="ICLR_ED"/>
    <property type="match status" value="1"/>
</dbReference>
<evidence type="ECO:0000313" key="6">
    <source>
        <dbReference type="EMBL" id="SLM18247.1"/>
    </source>
</evidence>
<dbReference type="SUPFAM" id="SSF55781">
    <property type="entry name" value="GAF domain-like"/>
    <property type="match status" value="1"/>
</dbReference>
<organism evidence="6">
    <name type="scientific">uncultured spirochete</name>
    <dbReference type="NCBI Taxonomy" id="156406"/>
    <lineage>
        <taxon>Bacteria</taxon>
        <taxon>Pseudomonadati</taxon>
        <taxon>Spirochaetota</taxon>
        <taxon>Spirochaetia</taxon>
        <taxon>Spirochaetales</taxon>
        <taxon>environmental samples</taxon>
    </lineage>
</organism>
<dbReference type="Gene3D" id="3.30.450.40">
    <property type="match status" value="1"/>
</dbReference>
<dbReference type="InterPro" id="IPR029016">
    <property type="entry name" value="GAF-like_dom_sf"/>
</dbReference>
<dbReference type="SUPFAM" id="SSF46785">
    <property type="entry name" value="Winged helix' DNA-binding domain"/>
    <property type="match status" value="1"/>
</dbReference>
<evidence type="ECO:0000259" key="4">
    <source>
        <dbReference type="PROSITE" id="PS51077"/>
    </source>
</evidence>
<accession>A0A3P3XPN5</accession>
<dbReference type="GO" id="GO:0045892">
    <property type="term" value="P:negative regulation of DNA-templated transcription"/>
    <property type="evidence" value="ECO:0007669"/>
    <property type="project" value="TreeGrafter"/>
</dbReference>
<dbReference type="GO" id="GO:0003700">
    <property type="term" value="F:DNA-binding transcription factor activity"/>
    <property type="evidence" value="ECO:0007669"/>
    <property type="project" value="TreeGrafter"/>
</dbReference>
<protein>
    <submittedName>
        <fullName evidence="6">Transcriptional regulator</fullName>
    </submittedName>
</protein>
<keyword evidence="2" id="KW-0238">DNA-binding</keyword>
<dbReference type="InterPro" id="IPR050707">
    <property type="entry name" value="HTH_MetabolicPath_Reg"/>
</dbReference>
<dbReference type="InterPro" id="IPR014757">
    <property type="entry name" value="Tscrpt_reg_IclR_C"/>
</dbReference>
<dbReference type="InterPro" id="IPR036390">
    <property type="entry name" value="WH_DNA-bd_sf"/>
</dbReference>
<dbReference type="AlphaFoldDB" id="A0A3P3XPN5"/>
<dbReference type="Pfam" id="PF01614">
    <property type="entry name" value="IclR_C"/>
    <property type="match status" value="1"/>
</dbReference>
<dbReference type="PROSITE" id="PS51077">
    <property type="entry name" value="HTH_ICLR"/>
    <property type="match status" value="1"/>
</dbReference>
<dbReference type="PANTHER" id="PTHR30136">
    <property type="entry name" value="HELIX-TURN-HELIX TRANSCRIPTIONAL REGULATOR, ICLR FAMILY"/>
    <property type="match status" value="1"/>
</dbReference>
<feature type="domain" description="HTH iclR-type" evidence="4">
    <location>
        <begin position="6"/>
        <end position="68"/>
    </location>
</feature>
<dbReference type="PANTHER" id="PTHR30136:SF24">
    <property type="entry name" value="HTH-TYPE TRANSCRIPTIONAL REPRESSOR ALLR"/>
    <property type="match status" value="1"/>
</dbReference>
<feature type="domain" description="IclR-ED" evidence="5">
    <location>
        <begin position="69"/>
        <end position="252"/>
    </location>
</feature>
<reference evidence="6" key="1">
    <citation type="submission" date="2017-02" db="EMBL/GenBank/DDBJ databases">
        <authorList>
            <person name="Regsiter A."/>
            <person name="William W."/>
        </authorList>
    </citation>
    <scope>NUCLEOTIDE SEQUENCE</scope>
    <source>
        <strain evidence="6">BdmA 4</strain>
    </source>
</reference>
<dbReference type="Gene3D" id="1.10.10.10">
    <property type="entry name" value="Winged helix-like DNA-binding domain superfamily/Winged helix DNA-binding domain"/>
    <property type="match status" value="1"/>
</dbReference>
<gene>
    <name evidence="6" type="ORF">SPIRO4BDMA_40819</name>
</gene>
<evidence type="ECO:0000256" key="2">
    <source>
        <dbReference type="ARBA" id="ARBA00023125"/>
    </source>
</evidence>
<dbReference type="InterPro" id="IPR036388">
    <property type="entry name" value="WH-like_DNA-bd_sf"/>
</dbReference>
<name>A0A3P3XPN5_9SPIR</name>
<keyword evidence="1" id="KW-0805">Transcription regulation</keyword>
<evidence type="ECO:0000259" key="5">
    <source>
        <dbReference type="PROSITE" id="PS51078"/>
    </source>
</evidence>
<keyword evidence="3" id="KW-0804">Transcription</keyword>
<dbReference type="GO" id="GO:0003677">
    <property type="term" value="F:DNA binding"/>
    <property type="evidence" value="ECO:0007669"/>
    <property type="project" value="UniProtKB-KW"/>
</dbReference>
<dbReference type="FunFam" id="1.10.10.10:FF:000056">
    <property type="entry name" value="IclR family transcriptional regulator"/>
    <property type="match status" value="1"/>
</dbReference>
<evidence type="ECO:0000256" key="3">
    <source>
        <dbReference type="ARBA" id="ARBA00023163"/>
    </source>
</evidence>
<dbReference type="EMBL" id="FWDO01000004">
    <property type="protein sequence ID" value="SLM18247.1"/>
    <property type="molecule type" value="Genomic_DNA"/>
</dbReference>
<dbReference type="InterPro" id="IPR005471">
    <property type="entry name" value="Tscrpt_reg_IclR_N"/>
</dbReference>
<evidence type="ECO:0000256" key="1">
    <source>
        <dbReference type="ARBA" id="ARBA00023015"/>
    </source>
</evidence>
<sequence>MADIRVQSLDRTFDILEILAREPSGLTLAEISAKADLPRSTAFRLLAVLLQRDYARKASETNRYRLGPGFIELSGNYLNSLELKTESAPFMRELASTLGTIVFLARRQGNMMVYIDKQDQFTSLRKYAIIGEQRPLYCTALGKALILDMGDEEIRTLLSNTAFQKFGPHAHADIDSLIEDIHHCKARGWTHDNEEAEPGVNCVAAPIRDYRSQIISSISTSWFLESRPELEPEKAAIHVTKAARAISAAMGFSGKE</sequence>
<dbReference type="SMART" id="SM00346">
    <property type="entry name" value="HTH_ICLR"/>
    <property type="match status" value="1"/>
</dbReference>